<keyword evidence="3" id="KW-1185">Reference proteome</keyword>
<name>A0A1G8XBC8_9BACI</name>
<dbReference type="EMBL" id="FNFL01000001">
    <property type="protein sequence ID" value="SDJ87783.1"/>
    <property type="molecule type" value="Genomic_DNA"/>
</dbReference>
<dbReference type="Pfam" id="PF10803">
    <property type="entry name" value="GerPB"/>
    <property type="match status" value="1"/>
</dbReference>
<dbReference type="RefSeq" id="WP_093212062.1">
    <property type="nucleotide sequence ID" value="NZ_FNFL01000001.1"/>
</dbReference>
<dbReference type="AlphaFoldDB" id="A0A1G8XBC8"/>
<organism evidence="2 3">
    <name type="scientific">Sediminibacillus albus</name>
    <dbReference type="NCBI Taxonomy" id="407036"/>
    <lineage>
        <taxon>Bacteria</taxon>
        <taxon>Bacillati</taxon>
        <taxon>Bacillota</taxon>
        <taxon>Bacilli</taxon>
        <taxon>Bacillales</taxon>
        <taxon>Bacillaceae</taxon>
        <taxon>Sediminibacillus</taxon>
    </lineage>
</organism>
<evidence type="ECO:0000313" key="3">
    <source>
        <dbReference type="Proteomes" id="UP000198694"/>
    </source>
</evidence>
<dbReference type="Proteomes" id="UP000198694">
    <property type="component" value="Unassembled WGS sequence"/>
</dbReference>
<evidence type="ECO:0000256" key="1">
    <source>
        <dbReference type="SAM" id="MobiDB-lite"/>
    </source>
</evidence>
<dbReference type="STRING" id="407036.SAMN05216243_1267"/>
<proteinExistence type="predicted"/>
<gene>
    <name evidence="2" type="ORF">SAMN05216243_1267</name>
</gene>
<accession>A0A1G8XBC8</accession>
<dbReference type="InterPro" id="IPR024255">
    <property type="entry name" value="GerPB"/>
</dbReference>
<protein>
    <submittedName>
        <fullName evidence="2">Spore germination protein PB</fullName>
    </submittedName>
</protein>
<evidence type="ECO:0000313" key="2">
    <source>
        <dbReference type="EMBL" id="SDJ87783.1"/>
    </source>
</evidence>
<dbReference type="OrthoDB" id="2971631at2"/>
<feature type="region of interest" description="Disordered" evidence="1">
    <location>
        <begin position="41"/>
        <end position="75"/>
    </location>
</feature>
<sequence length="75" mass="7816">MNLTVHQSISIHMLKVNNVSNSSIIQIGSAGMVRAKSELYNTGGYTEPADPAEPSEPAGNSIPQDSPLVPLAPAT</sequence>
<reference evidence="2 3" key="1">
    <citation type="submission" date="2016-10" db="EMBL/GenBank/DDBJ databases">
        <authorList>
            <person name="de Groot N.N."/>
        </authorList>
    </citation>
    <scope>NUCLEOTIDE SEQUENCE [LARGE SCALE GENOMIC DNA]</scope>
    <source>
        <strain evidence="2 3">CGMCC 1.6502</strain>
    </source>
</reference>